<comment type="caution">
    <text evidence="2">The sequence shown here is derived from an EMBL/GenBank/DDBJ whole genome shotgun (WGS) entry which is preliminary data.</text>
</comment>
<dbReference type="Gene3D" id="3.90.226.10">
    <property type="entry name" value="2-enoyl-CoA Hydratase, Chain A, domain 1"/>
    <property type="match status" value="1"/>
</dbReference>
<keyword evidence="3" id="KW-1185">Reference proteome</keyword>
<accession>A0ABT7JIN2</accession>
<sequence length="416" mass="43382">MRTRGQSVGRMLALVTAAFGGLGGAGGAGGPPPPADALTVFDGAARLLRTHYAGPGMGEVDGLLTAQRQLLTSRCTAAAASPCPVPLGRAAVDTVLSTLGDRHTSVRWDAPPLNRTQAPTVPTYVWSGLLTQLMRPGVLRVVHVDHGSPAERAGVRPGDLVLNVGGRDDLDDVGLRSSFLEAAEEAGKPFVLRVRRGGAVRALTVTPASWPAWGQPSLRWEDRVAVISVPNFAVGTGAAFGRLVTRAVQQGAAGLVVDLRWNPGGLADECLGAAYSLAGEAVNVVGIGRSGQAVYEWRTSASAQKARQQTPVRWKGPLALLVTSQTFSCGEVLAYFGQRAGGTVVGSPTGGVMTSVVKSYDVPGGGVISLSSGRPTLDGRVRLPERVQPDVTEPTVADQEETDTALQEALRVVRRR</sequence>
<dbReference type="PROSITE" id="PS50106">
    <property type="entry name" value="PDZ"/>
    <property type="match status" value="1"/>
</dbReference>
<dbReference type="Gene3D" id="2.30.42.10">
    <property type="match status" value="1"/>
</dbReference>
<evidence type="ECO:0000313" key="2">
    <source>
        <dbReference type="EMBL" id="MDL2343823.1"/>
    </source>
</evidence>
<dbReference type="InterPro" id="IPR029045">
    <property type="entry name" value="ClpP/crotonase-like_dom_sf"/>
</dbReference>
<protein>
    <submittedName>
        <fullName evidence="2">S41 family peptidase</fullName>
    </submittedName>
</protein>
<dbReference type="SUPFAM" id="SSF52096">
    <property type="entry name" value="ClpP/crotonase"/>
    <property type="match status" value="1"/>
</dbReference>
<name>A0ABT7JIN2_9DEIO</name>
<dbReference type="SMART" id="SM00228">
    <property type="entry name" value="PDZ"/>
    <property type="match status" value="1"/>
</dbReference>
<reference evidence="2 3" key="1">
    <citation type="submission" date="2023-05" db="EMBL/GenBank/DDBJ databases">
        <authorList>
            <person name="Gao F."/>
        </authorList>
    </citation>
    <scope>NUCLEOTIDE SEQUENCE [LARGE SCALE GENOMIC DNA]</scope>
    <source>
        <strain evidence="2 3">MIMF12</strain>
    </source>
</reference>
<dbReference type="Pfam" id="PF03572">
    <property type="entry name" value="Peptidase_S41"/>
    <property type="match status" value="1"/>
</dbReference>
<proteinExistence type="predicted"/>
<dbReference type="RefSeq" id="WP_285522436.1">
    <property type="nucleotide sequence ID" value="NZ_JASNGB010000041.1"/>
</dbReference>
<dbReference type="SUPFAM" id="SSF50156">
    <property type="entry name" value="PDZ domain-like"/>
    <property type="match status" value="1"/>
</dbReference>
<dbReference type="EMBL" id="JASNGB010000041">
    <property type="protein sequence ID" value="MDL2343823.1"/>
    <property type="molecule type" value="Genomic_DNA"/>
</dbReference>
<dbReference type="PANTHER" id="PTHR32060:SF30">
    <property type="entry name" value="CARBOXY-TERMINAL PROCESSING PROTEASE CTPA"/>
    <property type="match status" value="1"/>
</dbReference>
<feature type="domain" description="PDZ" evidence="1">
    <location>
        <begin position="141"/>
        <end position="173"/>
    </location>
</feature>
<evidence type="ECO:0000259" key="1">
    <source>
        <dbReference type="PROSITE" id="PS50106"/>
    </source>
</evidence>
<dbReference type="InterPro" id="IPR041489">
    <property type="entry name" value="PDZ_6"/>
</dbReference>
<dbReference type="InterPro" id="IPR036034">
    <property type="entry name" value="PDZ_sf"/>
</dbReference>
<dbReference type="InterPro" id="IPR005151">
    <property type="entry name" value="Tail-specific_protease"/>
</dbReference>
<dbReference type="InterPro" id="IPR001478">
    <property type="entry name" value="PDZ"/>
</dbReference>
<organism evidence="2 3">
    <name type="scientific">Deinococcus rhizophilus</name>
    <dbReference type="NCBI Taxonomy" id="3049544"/>
    <lineage>
        <taxon>Bacteria</taxon>
        <taxon>Thermotogati</taxon>
        <taxon>Deinococcota</taxon>
        <taxon>Deinococci</taxon>
        <taxon>Deinococcales</taxon>
        <taxon>Deinococcaceae</taxon>
        <taxon>Deinococcus</taxon>
    </lineage>
</organism>
<dbReference type="SMART" id="SM00245">
    <property type="entry name" value="TSPc"/>
    <property type="match status" value="1"/>
</dbReference>
<dbReference type="Pfam" id="PF17820">
    <property type="entry name" value="PDZ_6"/>
    <property type="match status" value="1"/>
</dbReference>
<gene>
    <name evidence="2" type="ORF">QOL99_06635</name>
</gene>
<dbReference type="Proteomes" id="UP001302059">
    <property type="component" value="Unassembled WGS sequence"/>
</dbReference>
<evidence type="ECO:0000313" key="3">
    <source>
        <dbReference type="Proteomes" id="UP001302059"/>
    </source>
</evidence>
<dbReference type="PANTHER" id="PTHR32060">
    <property type="entry name" value="TAIL-SPECIFIC PROTEASE"/>
    <property type="match status" value="1"/>
</dbReference>